<feature type="region of interest" description="Disordered" evidence="1">
    <location>
        <begin position="284"/>
        <end position="347"/>
    </location>
</feature>
<proteinExistence type="predicted"/>
<feature type="transmembrane region" description="Helical" evidence="2">
    <location>
        <begin position="94"/>
        <end position="115"/>
    </location>
</feature>
<protein>
    <submittedName>
        <fullName evidence="3">Uncharacterized protein</fullName>
    </submittedName>
</protein>
<keyword evidence="4" id="KW-1185">Reference proteome</keyword>
<gene>
    <name evidence="3" type="ORF">FA13DRAFT_1761465</name>
</gene>
<evidence type="ECO:0000313" key="4">
    <source>
        <dbReference type="Proteomes" id="UP000298030"/>
    </source>
</evidence>
<dbReference type="EMBL" id="QPFP01000003">
    <property type="protein sequence ID" value="TEB38201.1"/>
    <property type="molecule type" value="Genomic_DNA"/>
</dbReference>
<keyword evidence="2" id="KW-0472">Membrane</keyword>
<dbReference type="Proteomes" id="UP000298030">
    <property type="component" value="Unassembled WGS sequence"/>
</dbReference>
<organism evidence="3 4">
    <name type="scientific">Coprinellus micaceus</name>
    <name type="common">Glistening ink-cap mushroom</name>
    <name type="synonym">Coprinus micaceus</name>
    <dbReference type="NCBI Taxonomy" id="71717"/>
    <lineage>
        <taxon>Eukaryota</taxon>
        <taxon>Fungi</taxon>
        <taxon>Dikarya</taxon>
        <taxon>Basidiomycota</taxon>
        <taxon>Agaricomycotina</taxon>
        <taxon>Agaricomycetes</taxon>
        <taxon>Agaricomycetidae</taxon>
        <taxon>Agaricales</taxon>
        <taxon>Agaricineae</taxon>
        <taxon>Psathyrellaceae</taxon>
        <taxon>Coprinellus</taxon>
    </lineage>
</organism>
<keyword evidence="2" id="KW-0812">Transmembrane</keyword>
<evidence type="ECO:0000313" key="3">
    <source>
        <dbReference type="EMBL" id="TEB38201.1"/>
    </source>
</evidence>
<feature type="compositionally biased region" description="Basic and acidic residues" evidence="1">
    <location>
        <begin position="300"/>
        <end position="309"/>
    </location>
</feature>
<feature type="compositionally biased region" description="Polar residues" evidence="1">
    <location>
        <begin position="314"/>
        <end position="328"/>
    </location>
</feature>
<keyword evidence="2" id="KW-1133">Transmembrane helix</keyword>
<sequence>MVFSHREWIFGGTKFCCCLPVRFGVITMSGFGILVAGFLSLILWFQVSVAKEEALTSGELAAFVIAALVQTFLFVGSILGFVGAIVRKQSFLQVYAWFLYVHLILNLGVAIYLFVVLTQFHSNAIRVACENTIGNAEAQDQCKGVLTVAGKVFIAVTAIVLVMETYGAVIVTRYLNLVKREKRDKKDHKRANDSAFSLEPLNRGFNTRLGGSSIYAPLSQADEVFDPYRDTEAQTPGHSRFTTDRTLVDEHDVDKPPIPIEAGYGGGAWTHSEITAEEKSRLERSELGEMTVNINDLTEEERARRRSEIKTPYGPSSSPPLSTESDQLPQIMHMDDLFASTPDDRNS</sequence>
<dbReference type="OrthoDB" id="3249582at2759"/>
<comment type="caution">
    <text evidence="3">The sequence shown here is derived from an EMBL/GenBank/DDBJ whole genome shotgun (WGS) entry which is preliminary data.</text>
</comment>
<accession>A0A4Y7TW39</accession>
<name>A0A4Y7TW39_COPMI</name>
<dbReference type="AlphaFoldDB" id="A0A4Y7TW39"/>
<reference evidence="3 4" key="1">
    <citation type="journal article" date="2019" name="Nat. Ecol. Evol.">
        <title>Megaphylogeny resolves global patterns of mushroom evolution.</title>
        <authorList>
            <person name="Varga T."/>
            <person name="Krizsan K."/>
            <person name="Foldi C."/>
            <person name="Dima B."/>
            <person name="Sanchez-Garcia M."/>
            <person name="Sanchez-Ramirez S."/>
            <person name="Szollosi G.J."/>
            <person name="Szarkandi J.G."/>
            <person name="Papp V."/>
            <person name="Albert L."/>
            <person name="Andreopoulos W."/>
            <person name="Angelini C."/>
            <person name="Antonin V."/>
            <person name="Barry K.W."/>
            <person name="Bougher N.L."/>
            <person name="Buchanan P."/>
            <person name="Buyck B."/>
            <person name="Bense V."/>
            <person name="Catcheside P."/>
            <person name="Chovatia M."/>
            <person name="Cooper J."/>
            <person name="Damon W."/>
            <person name="Desjardin D."/>
            <person name="Finy P."/>
            <person name="Geml J."/>
            <person name="Haridas S."/>
            <person name="Hughes K."/>
            <person name="Justo A."/>
            <person name="Karasinski D."/>
            <person name="Kautmanova I."/>
            <person name="Kiss B."/>
            <person name="Kocsube S."/>
            <person name="Kotiranta H."/>
            <person name="LaButti K.M."/>
            <person name="Lechner B.E."/>
            <person name="Liimatainen K."/>
            <person name="Lipzen A."/>
            <person name="Lukacs Z."/>
            <person name="Mihaltcheva S."/>
            <person name="Morgado L.N."/>
            <person name="Niskanen T."/>
            <person name="Noordeloos M.E."/>
            <person name="Ohm R.A."/>
            <person name="Ortiz-Santana B."/>
            <person name="Ovrebo C."/>
            <person name="Racz N."/>
            <person name="Riley R."/>
            <person name="Savchenko A."/>
            <person name="Shiryaev A."/>
            <person name="Soop K."/>
            <person name="Spirin V."/>
            <person name="Szebenyi C."/>
            <person name="Tomsovsky M."/>
            <person name="Tulloss R.E."/>
            <person name="Uehling J."/>
            <person name="Grigoriev I.V."/>
            <person name="Vagvolgyi C."/>
            <person name="Papp T."/>
            <person name="Martin F.M."/>
            <person name="Miettinen O."/>
            <person name="Hibbett D.S."/>
            <person name="Nagy L.G."/>
        </authorList>
    </citation>
    <scope>NUCLEOTIDE SEQUENCE [LARGE SCALE GENOMIC DNA]</scope>
    <source>
        <strain evidence="3 4">FP101781</strain>
    </source>
</reference>
<feature type="transmembrane region" description="Helical" evidence="2">
    <location>
        <begin position="60"/>
        <end position="82"/>
    </location>
</feature>
<dbReference type="STRING" id="71717.A0A4Y7TW39"/>
<feature type="transmembrane region" description="Helical" evidence="2">
    <location>
        <begin position="153"/>
        <end position="175"/>
    </location>
</feature>
<evidence type="ECO:0000256" key="2">
    <source>
        <dbReference type="SAM" id="Phobius"/>
    </source>
</evidence>
<evidence type="ECO:0000256" key="1">
    <source>
        <dbReference type="SAM" id="MobiDB-lite"/>
    </source>
</evidence>
<feature type="transmembrane region" description="Helical" evidence="2">
    <location>
        <begin position="21"/>
        <end position="45"/>
    </location>
</feature>